<keyword evidence="4" id="KW-0444">Lipid biosynthesis</keyword>
<reference evidence="12" key="1">
    <citation type="submission" date="2013-11" db="EMBL/GenBank/DDBJ databases">
        <title>Symbiont-containing voluminous jelly as an extraordinary maternal gift for overwintering insect nymphs.</title>
        <authorList>
            <person name="Kaiwa N."/>
            <person name="Hosokawa T."/>
            <person name="Nikoh N."/>
            <person name="Meng X.Y."/>
            <person name="Tanahashi M."/>
            <person name="Moriyama M."/>
            <person name="Maeda T."/>
            <person name="Yamaguchi K."/>
            <person name="Shigenobu S."/>
            <person name="Ito M."/>
            <person name="Fukatsu T."/>
        </authorList>
    </citation>
    <scope>NUCLEOTIDE SEQUENCE [LARGE SCALE GENOMIC DNA]</scope>
    <source>
        <strain evidence="12">UwTKB</strain>
    </source>
</reference>
<dbReference type="InterPro" id="IPR020904">
    <property type="entry name" value="Sc_DH/Rdtase_CS"/>
</dbReference>
<dbReference type="CDD" id="cd05333">
    <property type="entry name" value="BKR_SDR_c"/>
    <property type="match status" value="1"/>
</dbReference>
<dbReference type="STRING" id="1410383.TGUWTKB_5820"/>
<keyword evidence="8" id="KW-0443">Lipid metabolism</keyword>
<evidence type="ECO:0000256" key="6">
    <source>
        <dbReference type="ARBA" id="ARBA00022857"/>
    </source>
</evidence>
<dbReference type="PROSITE" id="PS00061">
    <property type="entry name" value="ADH_SHORT"/>
    <property type="match status" value="1"/>
</dbReference>
<evidence type="ECO:0000256" key="9">
    <source>
        <dbReference type="ARBA" id="ARBA00023160"/>
    </source>
</evidence>
<evidence type="ECO:0000256" key="1">
    <source>
        <dbReference type="ARBA" id="ARBA00005194"/>
    </source>
</evidence>
<dbReference type="HOGENOM" id="CLU_010194_1_3_6"/>
<dbReference type="EMBL" id="AP014521">
    <property type="protein sequence ID" value="BAP58807.1"/>
    <property type="molecule type" value="Genomic_DNA"/>
</dbReference>
<dbReference type="KEGG" id="sbw:TGUWTKB_5820"/>
<dbReference type="NCBIfam" id="NF009466">
    <property type="entry name" value="PRK12826.1-2"/>
    <property type="match status" value="1"/>
</dbReference>
<dbReference type="PRINTS" id="PR00080">
    <property type="entry name" value="SDRFAMILY"/>
</dbReference>
<evidence type="ECO:0000256" key="8">
    <source>
        <dbReference type="ARBA" id="ARBA00023098"/>
    </source>
</evidence>
<dbReference type="PRINTS" id="PR00081">
    <property type="entry name" value="GDHRDH"/>
</dbReference>
<evidence type="ECO:0000256" key="5">
    <source>
        <dbReference type="ARBA" id="ARBA00022832"/>
    </source>
</evidence>
<proteinExistence type="inferred from homology"/>
<dbReference type="InterPro" id="IPR002347">
    <property type="entry name" value="SDR_fam"/>
</dbReference>
<evidence type="ECO:0000256" key="4">
    <source>
        <dbReference type="ARBA" id="ARBA00022516"/>
    </source>
</evidence>
<comment type="similarity">
    <text evidence="2">Belongs to the short-chain dehydrogenases/reductases (SDR) family.</text>
</comment>
<dbReference type="PANTHER" id="PTHR42879:SF2">
    <property type="entry name" value="3-OXOACYL-[ACYL-CARRIER-PROTEIN] REDUCTASE FABG"/>
    <property type="match status" value="1"/>
</dbReference>
<evidence type="ECO:0000256" key="2">
    <source>
        <dbReference type="ARBA" id="ARBA00006484"/>
    </source>
</evidence>
<dbReference type="OrthoDB" id="9804774at2"/>
<keyword evidence="12" id="KW-1185">Reference proteome</keyword>
<dbReference type="GO" id="GO:0030497">
    <property type="term" value="P:fatty acid elongation"/>
    <property type="evidence" value="ECO:0007669"/>
    <property type="project" value="UniProtKB-ARBA"/>
</dbReference>
<keyword evidence="5" id="KW-0276">Fatty acid metabolism</keyword>
<comment type="pathway">
    <text evidence="1">Lipid metabolism; fatty acid biosynthesis.</text>
</comment>
<dbReference type="Proteomes" id="UP000031627">
    <property type="component" value="Chromosome"/>
</dbReference>
<name>A0A090AR34_9ENTR</name>
<gene>
    <name evidence="11" type="primary">fabG</name>
    <name evidence="11" type="ORF">TGUWTKB_5820</name>
</gene>
<keyword evidence="9" id="KW-0275">Fatty acid biosynthesis</keyword>
<dbReference type="FunFam" id="3.40.50.720:FF:000037">
    <property type="entry name" value="3-oxoacyl-[acyl-carrier-protein] reductase FabG"/>
    <property type="match status" value="1"/>
</dbReference>
<evidence type="ECO:0000313" key="11">
    <source>
        <dbReference type="EMBL" id="BAP58807.1"/>
    </source>
</evidence>
<reference evidence="11 12" key="2">
    <citation type="journal article" date="2014" name="Curr. Biol.">
        <title>Symbiont-Supplemented Maternal Investment Underpinning Host's Ecological Adaptation.</title>
        <authorList>
            <person name="Kaiwa N."/>
            <person name="Hosokawa T."/>
            <person name="Nikoh N."/>
            <person name="Tanahashi M."/>
            <person name="Moriyama M."/>
            <person name="Meng X.Y."/>
            <person name="Maeda T."/>
            <person name="Yamaguchi K."/>
            <person name="Shigenobu S."/>
            <person name="Ito M."/>
            <person name="Fukatsu T."/>
        </authorList>
    </citation>
    <scope>NUCLEOTIDE SEQUENCE [LARGE SCALE GENOMIC DNA]</scope>
    <source>
        <strain evidence="11 12">UwTKB</strain>
    </source>
</reference>
<dbReference type="InterPro" id="IPR050259">
    <property type="entry name" value="SDR"/>
</dbReference>
<dbReference type="SUPFAM" id="SSF51735">
    <property type="entry name" value="NAD(P)-binding Rossmann-fold domains"/>
    <property type="match status" value="1"/>
</dbReference>
<keyword evidence="6" id="KW-0521">NADP</keyword>
<keyword evidence="7" id="KW-0560">Oxidoreductase</keyword>
<evidence type="ECO:0000313" key="12">
    <source>
        <dbReference type="Proteomes" id="UP000031627"/>
    </source>
</evidence>
<dbReference type="Pfam" id="PF13561">
    <property type="entry name" value="adh_short_C2"/>
    <property type="match status" value="1"/>
</dbReference>
<dbReference type="InterPro" id="IPR036291">
    <property type="entry name" value="NAD(P)-bd_dom_sf"/>
</dbReference>
<accession>A0A090AR34</accession>
<sequence length="245" mass="27046">MSLKDKIALVTGATKGIGKAIAKKLTKKGAIVIGTATTEDGAKTICNYLKNEDRGIVLNINDDKKVEYEINRIHNKFEKVDILVNNAAIHCDKLFFRMKYTEWKNVLDTNLYSIFFITKSILRYMLKKHIKGRIVNISSVVASIGNIGQTNYSASKAGLIGFSKSLAREVAPFGINVNVVSPGYIETNMTNNIKEDQRSAILKHIPLGRLGNVDEVANVVSFLVSNESSYITGETLHVNGGMYMV</sequence>
<dbReference type="GO" id="GO:0004316">
    <property type="term" value="F:3-oxoacyl-[acyl-carrier-protein] reductase (NADPH) activity"/>
    <property type="evidence" value="ECO:0007669"/>
    <property type="project" value="UniProtKB-EC"/>
</dbReference>
<evidence type="ECO:0000256" key="3">
    <source>
        <dbReference type="ARBA" id="ARBA00012948"/>
    </source>
</evidence>
<evidence type="ECO:0000256" key="7">
    <source>
        <dbReference type="ARBA" id="ARBA00023002"/>
    </source>
</evidence>
<evidence type="ECO:0000256" key="10">
    <source>
        <dbReference type="ARBA" id="ARBA00033040"/>
    </source>
</evidence>
<dbReference type="AlphaFoldDB" id="A0A090AR34"/>
<dbReference type="RefSeq" id="WP_041063377.1">
    <property type="nucleotide sequence ID" value="NZ_AP014521.1"/>
</dbReference>
<organism evidence="11 12">
    <name type="scientific">Candidatus Tachikawaea gelatinosa</name>
    <dbReference type="NCBI Taxonomy" id="1410383"/>
    <lineage>
        <taxon>Bacteria</taxon>
        <taxon>Pseudomonadati</taxon>
        <taxon>Pseudomonadota</taxon>
        <taxon>Gammaproteobacteria</taxon>
        <taxon>Enterobacterales</taxon>
        <taxon>Enterobacteriaceae</taxon>
        <taxon>Candidatus Tachikawaea</taxon>
    </lineage>
</organism>
<dbReference type="Gene3D" id="3.40.50.720">
    <property type="entry name" value="NAD(P)-binding Rossmann-like Domain"/>
    <property type="match status" value="1"/>
</dbReference>
<dbReference type="EC" id="1.1.1.100" evidence="3"/>
<protein>
    <recommendedName>
        <fullName evidence="3">3-oxoacyl-[acyl-carrier-protein] reductase</fullName>
        <ecNumber evidence="3">1.1.1.100</ecNumber>
    </recommendedName>
    <alternativeName>
        <fullName evidence="10">3-ketoacyl-acyl carrier protein reductase</fullName>
    </alternativeName>
</protein>
<dbReference type="PANTHER" id="PTHR42879">
    <property type="entry name" value="3-OXOACYL-(ACYL-CARRIER-PROTEIN) REDUCTASE"/>
    <property type="match status" value="1"/>
</dbReference>